<evidence type="ECO:0000256" key="2">
    <source>
        <dbReference type="ARBA" id="ARBA00022670"/>
    </source>
</evidence>
<evidence type="ECO:0000313" key="10">
    <source>
        <dbReference type="Proteomes" id="UP000250321"/>
    </source>
</evidence>
<dbReference type="SMART" id="SM00848">
    <property type="entry name" value="Inhibitor_I29"/>
    <property type="match status" value="1"/>
</dbReference>
<keyword evidence="5" id="KW-1015">Disulfide bond</keyword>
<dbReference type="PANTHER" id="PTHR12411">
    <property type="entry name" value="CYSTEINE PROTEASE FAMILY C1-RELATED"/>
    <property type="match status" value="1"/>
</dbReference>
<dbReference type="AlphaFoldDB" id="A0A314UAZ4"/>
<dbReference type="SMART" id="SM00645">
    <property type="entry name" value="Pept_C1"/>
    <property type="match status" value="1"/>
</dbReference>
<dbReference type="InterPro" id="IPR039417">
    <property type="entry name" value="Peptidase_C1A_papain-like"/>
</dbReference>
<name>A0A314UAZ4_PRUYE</name>
<dbReference type="Proteomes" id="UP000250321">
    <property type="component" value="Unassembled WGS sequence"/>
</dbReference>
<dbReference type="OrthoDB" id="10253408at2759"/>
<evidence type="ECO:0000313" key="9">
    <source>
        <dbReference type="EMBL" id="PQM33896.1"/>
    </source>
</evidence>
<keyword evidence="3" id="KW-0378">Hydrolase</keyword>
<evidence type="ECO:0000259" key="8">
    <source>
        <dbReference type="SMART" id="SM00848"/>
    </source>
</evidence>
<proteinExistence type="inferred from homology"/>
<keyword evidence="2" id="KW-0645">Protease</keyword>
<sequence>MAFTLEWKFRISIFIVVSGAGESKDASTTLDEASMAMKHELWMAKCARIYVDNAENQWRFKIFKENVEFIEKFNTEANHTYKLGLNEFSNLTDEEFAMFHTGYNPTSSFKNSSFQYENLTDVPPSIDWRNEGAVTPVKFQGVCGSCWAFTAVAAVEGITQIKTGSLISLSEQQLVDCSKNGVNQGCKAGNVLDAFNYIQTNGITSETSYQYIGKNATCDIEKTKNIAACIAGYESVPSDSEEALQKTVFDATVLCFGENEDGINYWLVKNSWGANWGEGGYMRLRKDVGFPEGLRGIAMYASYPVV</sequence>
<dbReference type="EMBL" id="PJQY01003856">
    <property type="protein sequence ID" value="PQM33896.1"/>
    <property type="molecule type" value="Genomic_DNA"/>
</dbReference>
<dbReference type="STRING" id="2094558.A0A314UAZ4"/>
<comment type="similarity">
    <text evidence="1">Belongs to the peptidase C1 family.</text>
</comment>
<evidence type="ECO:0000259" key="7">
    <source>
        <dbReference type="SMART" id="SM00645"/>
    </source>
</evidence>
<dbReference type="InterPro" id="IPR013128">
    <property type="entry name" value="Peptidase_C1A"/>
</dbReference>
<organism evidence="9 10">
    <name type="scientific">Prunus yedoensis var. nudiflora</name>
    <dbReference type="NCBI Taxonomy" id="2094558"/>
    <lineage>
        <taxon>Eukaryota</taxon>
        <taxon>Viridiplantae</taxon>
        <taxon>Streptophyta</taxon>
        <taxon>Embryophyta</taxon>
        <taxon>Tracheophyta</taxon>
        <taxon>Spermatophyta</taxon>
        <taxon>Magnoliopsida</taxon>
        <taxon>eudicotyledons</taxon>
        <taxon>Gunneridae</taxon>
        <taxon>Pentapetalae</taxon>
        <taxon>rosids</taxon>
        <taxon>fabids</taxon>
        <taxon>Rosales</taxon>
        <taxon>Rosaceae</taxon>
        <taxon>Amygdaloideae</taxon>
        <taxon>Amygdaleae</taxon>
        <taxon>Prunus</taxon>
    </lineage>
</organism>
<dbReference type="PROSITE" id="PS00640">
    <property type="entry name" value="THIOL_PROTEASE_ASN"/>
    <property type="match status" value="1"/>
</dbReference>
<evidence type="ECO:0000256" key="4">
    <source>
        <dbReference type="ARBA" id="ARBA00022807"/>
    </source>
</evidence>
<dbReference type="SUPFAM" id="SSF54001">
    <property type="entry name" value="Cysteine proteinases"/>
    <property type="match status" value="1"/>
</dbReference>
<dbReference type="PROSITE" id="PS00139">
    <property type="entry name" value="THIOL_PROTEASE_CYS"/>
    <property type="match status" value="1"/>
</dbReference>
<evidence type="ECO:0000256" key="3">
    <source>
        <dbReference type="ARBA" id="ARBA00022801"/>
    </source>
</evidence>
<keyword evidence="6" id="KW-0325">Glycoprotein</keyword>
<dbReference type="InterPro" id="IPR025661">
    <property type="entry name" value="Pept_asp_AS"/>
</dbReference>
<dbReference type="CDD" id="cd02248">
    <property type="entry name" value="Peptidase_C1A"/>
    <property type="match status" value="1"/>
</dbReference>
<dbReference type="Pfam" id="PF08246">
    <property type="entry name" value="Inhibitor_I29"/>
    <property type="match status" value="1"/>
</dbReference>
<evidence type="ECO:0000256" key="6">
    <source>
        <dbReference type="ARBA" id="ARBA00023180"/>
    </source>
</evidence>
<keyword evidence="4" id="KW-0788">Thiol protease</keyword>
<keyword evidence="10" id="KW-1185">Reference proteome</keyword>
<dbReference type="InterPro" id="IPR013201">
    <property type="entry name" value="Prot_inhib_I29"/>
</dbReference>
<dbReference type="InterPro" id="IPR000169">
    <property type="entry name" value="Pept_cys_AS"/>
</dbReference>
<evidence type="ECO:0000256" key="1">
    <source>
        <dbReference type="ARBA" id="ARBA00008455"/>
    </source>
</evidence>
<comment type="caution">
    <text evidence="9">The sequence shown here is derived from an EMBL/GenBank/DDBJ whole genome shotgun (WGS) entry which is preliminary data.</text>
</comment>
<evidence type="ECO:0008006" key="11">
    <source>
        <dbReference type="Google" id="ProtNLM"/>
    </source>
</evidence>
<feature type="domain" description="Cathepsin propeptide inhibitor" evidence="8">
    <location>
        <begin position="39"/>
        <end position="96"/>
    </location>
</feature>
<dbReference type="Gene3D" id="2.40.50.170">
    <property type="entry name" value="Cysteine proteinases. Chain C"/>
    <property type="match status" value="1"/>
</dbReference>
<dbReference type="InterPro" id="IPR000668">
    <property type="entry name" value="Peptidase_C1A_C"/>
</dbReference>
<dbReference type="Pfam" id="PF00112">
    <property type="entry name" value="Peptidase_C1"/>
    <property type="match status" value="2"/>
</dbReference>
<gene>
    <name evidence="9" type="ORF">Pyn_12970</name>
</gene>
<dbReference type="InterPro" id="IPR038765">
    <property type="entry name" value="Papain-like_cys_pep_sf"/>
</dbReference>
<dbReference type="GO" id="GO:0006508">
    <property type="term" value="P:proteolysis"/>
    <property type="evidence" value="ECO:0007669"/>
    <property type="project" value="UniProtKB-KW"/>
</dbReference>
<feature type="domain" description="Peptidase C1A papain C-terminal" evidence="7">
    <location>
        <begin position="122"/>
        <end position="305"/>
    </location>
</feature>
<accession>A0A314UAZ4</accession>
<protein>
    <recommendedName>
        <fullName evidence="11">Ervatamin-B-like</fullName>
    </recommendedName>
</protein>
<reference evidence="9 10" key="1">
    <citation type="submission" date="2018-02" db="EMBL/GenBank/DDBJ databases">
        <title>Draft genome of wild Prunus yedoensis var. nudiflora.</title>
        <authorList>
            <person name="Baek S."/>
            <person name="Kim J.-H."/>
            <person name="Choi K."/>
            <person name="Kim G.-B."/>
            <person name="Cho A."/>
            <person name="Jang H."/>
            <person name="Shin C.-H."/>
            <person name="Yu H.-J."/>
            <person name="Mun J.-H."/>
        </authorList>
    </citation>
    <scope>NUCLEOTIDE SEQUENCE [LARGE SCALE GENOMIC DNA]</scope>
    <source>
        <strain evidence="10">cv. Jeju island</strain>
        <tissue evidence="9">Leaf</tissue>
    </source>
</reference>
<dbReference type="GO" id="GO:0008234">
    <property type="term" value="F:cysteine-type peptidase activity"/>
    <property type="evidence" value="ECO:0007669"/>
    <property type="project" value="UniProtKB-KW"/>
</dbReference>
<dbReference type="Gene3D" id="3.90.70.10">
    <property type="entry name" value="Cysteine proteinases"/>
    <property type="match status" value="1"/>
</dbReference>
<evidence type="ECO:0000256" key="5">
    <source>
        <dbReference type="ARBA" id="ARBA00023157"/>
    </source>
</evidence>